<proteinExistence type="predicted"/>
<dbReference type="Proteomes" id="UP001232750">
    <property type="component" value="Unassembled WGS sequence"/>
</dbReference>
<accession>A0ABT7DPJ1</accession>
<name>A0ABT7DPJ1_9ACTN</name>
<evidence type="ECO:0000313" key="1">
    <source>
        <dbReference type="EMBL" id="MDJ1651461.1"/>
    </source>
</evidence>
<organism evidence="1 2">
    <name type="scientific">Gordonibacter faecis</name>
    <dbReference type="NCBI Taxonomy" id="3047475"/>
    <lineage>
        <taxon>Bacteria</taxon>
        <taxon>Bacillati</taxon>
        <taxon>Actinomycetota</taxon>
        <taxon>Coriobacteriia</taxon>
        <taxon>Eggerthellales</taxon>
        <taxon>Eggerthellaceae</taxon>
        <taxon>Gordonibacter</taxon>
    </lineage>
</organism>
<sequence>MAKISKLIDDLTGKTEEEAKLREQFTFLQKMARSKAETFETQLKVMLSNKEAMGQLEIVGDRAFEYRNSQHVNISNGCNAAIGEAVDDFFKGSSGVKDGFQKIVKTALSGLIGDTSIGETQEKMFFVYPENYSIVRVDVMAYKYTFTSKGVLSKDVENIFVYTMAKSIVDHKKVGIDFLLHCVVDMMQKPGQENPPLEEVMDFIKELRACWKMLDDSDTSPDTVLNAWESGNENDTLPNFVTPEMIEAKQQIDEQLNAMTSVEEVLAV</sequence>
<keyword evidence="2" id="KW-1185">Reference proteome</keyword>
<reference evidence="1 2" key="1">
    <citation type="submission" date="2023-05" db="EMBL/GenBank/DDBJ databases">
        <title>Gordonibacter KGMB12511T sp. nov., isolated from faeces of healthy Korean.</title>
        <authorList>
            <person name="Kim H.S."/>
            <person name="Kim J.-S."/>
            <person name="Suh M.K."/>
            <person name="Eom M.K."/>
            <person name="Do H.E."/>
            <person name="Lee J.-S."/>
        </authorList>
    </citation>
    <scope>NUCLEOTIDE SEQUENCE [LARGE SCALE GENOMIC DNA]</scope>
    <source>
        <strain evidence="1 2">KGMB12511</strain>
    </source>
</reference>
<comment type="caution">
    <text evidence="1">The sequence shown here is derived from an EMBL/GenBank/DDBJ whole genome shotgun (WGS) entry which is preliminary data.</text>
</comment>
<dbReference type="RefSeq" id="WP_283832804.1">
    <property type="nucleotide sequence ID" value="NZ_JASJEU010000022.1"/>
</dbReference>
<evidence type="ECO:0000313" key="2">
    <source>
        <dbReference type="Proteomes" id="UP001232750"/>
    </source>
</evidence>
<protein>
    <submittedName>
        <fullName evidence="1">Uncharacterized protein</fullName>
    </submittedName>
</protein>
<dbReference type="EMBL" id="JASJEU010000022">
    <property type="protein sequence ID" value="MDJ1651461.1"/>
    <property type="molecule type" value="Genomic_DNA"/>
</dbReference>
<gene>
    <name evidence="1" type="ORF">QNJ86_11675</name>
</gene>